<comment type="subcellular location">
    <subcellularLocation>
        <location evidence="1">Secreted</location>
    </subcellularLocation>
</comment>
<sequence>MVSAVRAAICLILMVALCQVRGAYIPSRMNQTIQSLLRHYRIDDEQRFDGNKVFPKEPPAGKMETKLLLMGGILDTYEKLLGHMLKQQPTASPQTASVSTDSYEQAGASGDVRGDLKFILKKVQELKKKKFHEQEMILRGLQDLKHIQMDNLVVQSKALWELPWLYEEASSLSDNSEVRRRRRRRQARKTQLRG</sequence>
<proteinExistence type="inferred from homology"/>
<gene>
    <name evidence="8" type="primary">IFNG</name>
</gene>
<evidence type="ECO:0000256" key="7">
    <source>
        <dbReference type="SAM" id="SignalP"/>
    </source>
</evidence>
<keyword evidence="4" id="KW-0964">Secreted</keyword>
<dbReference type="EMBL" id="KY921614">
    <property type="protein sequence ID" value="ATB56374.1"/>
    <property type="molecule type" value="Genomic_DNA"/>
</dbReference>
<evidence type="ECO:0000256" key="6">
    <source>
        <dbReference type="SAM" id="MobiDB-lite"/>
    </source>
</evidence>
<dbReference type="Gene3D" id="1.20.1250.10">
    <property type="match status" value="1"/>
</dbReference>
<keyword evidence="5" id="KW-0325">Glycoprotein</keyword>
<dbReference type="InterPro" id="IPR009079">
    <property type="entry name" value="4_helix_cytokine-like_core"/>
</dbReference>
<keyword evidence="3" id="KW-0202">Cytokine</keyword>
<accession>A0A290GLH2</accession>
<evidence type="ECO:0000256" key="4">
    <source>
        <dbReference type="ARBA" id="ARBA00022525"/>
    </source>
</evidence>
<dbReference type="GO" id="GO:0005133">
    <property type="term" value="F:type II interferon receptor binding"/>
    <property type="evidence" value="ECO:0007669"/>
    <property type="project" value="InterPro"/>
</dbReference>
<dbReference type="GO" id="GO:0006955">
    <property type="term" value="P:immune response"/>
    <property type="evidence" value="ECO:0007669"/>
    <property type="project" value="InterPro"/>
</dbReference>
<feature type="chain" id="PRO_5013171640" evidence="7">
    <location>
        <begin position="23"/>
        <end position="194"/>
    </location>
</feature>
<feature type="region of interest" description="Disordered" evidence="6">
    <location>
        <begin position="172"/>
        <end position="194"/>
    </location>
</feature>
<evidence type="ECO:0000256" key="2">
    <source>
        <dbReference type="ARBA" id="ARBA00007566"/>
    </source>
</evidence>
<dbReference type="GO" id="GO:0005615">
    <property type="term" value="C:extracellular space"/>
    <property type="evidence" value="ECO:0007669"/>
    <property type="project" value="UniProtKB-KW"/>
</dbReference>
<dbReference type="SUPFAM" id="SSF47266">
    <property type="entry name" value="4-helical cytokines"/>
    <property type="match status" value="1"/>
</dbReference>
<evidence type="ECO:0000256" key="3">
    <source>
        <dbReference type="ARBA" id="ARBA00022514"/>
    </source>
</evidence>
<feature type="compositionally biased region" description="Basic residues" evidence="6">
    <location>
        <begin position="179"/>
        <end position="194"/>
    </location>
</feature>
<organism evidence="8">
    <name type="scientific">Acanthopagrus schlegelii</name>
    <name type="common">Black porgy</name>
    <dbReference type="NCBI Taxonomy" id="72011"/>
    <lineage>
        <taxon>Eukaryota</taxon>
        <taxon>Metazoa</taxon>
        <taxon>Chordata</taxon>
        <taxon>Craniata</taxon>
        <taxon>Vertebrata</taxon>
        <taxon>Euteleostomi</taxon>
        <taxon>Actinopterygii</taxon>
        <taxon>Neopterygii</taxon>
        <taxon>Teleostei</taxon>
        <taxon>Neoteleostei</taxon>
        <taxon>Acanthomorphata</taxon>
        <taxon>Eupercaria</taxon>
        <taxon>Spariformes</taxon>
        <taxon>Sparidae</taxon>
        <taxon>Acanthopagrus</taxon>
    </lineage>
</organism>
<protein>
    <submittedName>
        <fullName evidence="8">Interferon gamma</fullName>
    </submittedName>
</protein>
<dbReference type="InterPro" id="IPR002069">
    <property type="entry name" value="Interferon_gamma"/>
</dbReference>
<dbReference type="AlphaFoldDB" id="A0A290GLH2"/>
<evidence type="ECO:0000256" key="5">
    <source>
        <dbReference type="ARBA" id="ARBA00023180"/>
    </source>
</evidence>
<feature type="signal peptide" evidence="7">
    <location>
        <begin position="1"/>
        <end position="22"/>
    </location>
</feature>
<evidence type="ECO:0000313" key="8">
    <source>
        <dbReference type="EMBL" id="ATB56374.1"/>
    </source>
</evidence>
<evidence type="ECO:0000256" key="1">
    <source>
        <dbReference type="ARBA" id="ARBA00004613"/>
    </source>
</evidence>
<name>A0A290GLH2_ACASC</name>
<comment type="similarity">
    <text evidence="2">Belongs to the type II (or gamma) interferon family.</text>
</comment>
<dbReference type="SMR" id="A0A290GLH2"/>
<keyword evidence="7" id="KW-0732">Signal</keyword>
<dbReference type="GO" id="GO:0005125">
    <property type="term" value="F:cytokine activity"/>
    <property type="evidence" value="ECO:0007669"/>
    <property type="project" value="UniProtKB-KW"/>
</dbReference>
<dbReference type="PANTHER" id="PTHR11419">
    <property type="entry name" value="INTERFERON GAMMA"/>
    <property type="match status" value="1"/>
</dbReference>
<dbReference type="PANTHER" id="PTHR11419:SF0">
    <property type="entry name" value="INTERFERON GAMMA"/>
    <property type="match status" value="1"/>
</dbReference>
<feature type="region of interest" description="Disordered" evidence="6">
    <location>
        <begin position="88"/>
        <end position="107"/>
    </location>
</feature>
<feature type="compositionally biased region" description="Polar residues" evidence="6">
    <location>
        <begin position="88"/>
        <end position="103"/>
    </location>
</feature>
<reference evidence="8" key="1">
    <citation type="journal article" date="2017" name="Fish Shellfish Immunol.">
        <title>Molecular characterization and expression analysis of interferon-gamma in black seabream Acanthopagrus schlegelii.</title>
        <authorList>
            <person name="Xiang Y."/>
            <person name="Liu W."/>
            <person name="Jia P."/>
            <person name="Li Y."/>
            <person name="Jin Y."/>
            <person name="Chen L."/>
            <person name="Zhang J."/>
            <person name="Jia K."/>
            <person name="Yi M."/>
        </authorList>
    </citation>
    <scope>NUCLEOTIDE SEQUENCE</scope>
</reference>